<dbReference type="eggNOG" id="COG1335">
    <property type="taxonomic scope" value="Bacteria"/>
</dbReference>
<evidence type="ECO:0000313" key="4">
    <source>
        <dbReference type="Proteomes" id="UP000011686"/>
    </source>
</evidence>
<reference evidence="3 4" key="1">
    <citation type="journal article" date="2013" name="Genome Biol. Evol.">
        <title>Genome evolution and phylogenomic analysis of candidatus kinetoplastibacterium, the betaproteobacterial endosymbionts of strigomonas and angomonas.</title>
        <authorList>
            <person name="Alves J.M."/>
            <person name="Serrano M.G."/>
            <person name="Maia da Silva F."/>
            <person name="Voegtly L.J."/>
            <person name="Matveyev A.V."/>
            <person name="Teixeira M.M."/>
            <person name="Camargo E.P."/>
            <person name="Buck G.A."/>
        </authorList>
    </citation>
    <scope>NUCLEOTIDE SEQUENCE [LARGE SCALE GENOMIC DNA]</scope>
    <source>
        <strain evidence="3 4">TCC036E</strain>
    </source>
</reference>
<dbReference type="GO" id="GO:0016787">
    <property type="term" value="F:hydrolase activity"/>
    <property type="evidence" value="ECO:0007669"/>
    <property type="project" value="UniProtKB-KW"/>
</dbReference>
<evidence type="ECO:0000256" key="1">
    <source>
        <dbReference type="ARBA" id="ARBA00006336"/>
    </source>
</evidence>
<accession>M1L3K2</accession>
<dbReference type="InterPro" id="IPR052347">
    <property type="entry name" value="Isochorismatase_Nicotinamidase"/>
</dbReference>
<dbReference type="AlphaFoldDB" id="M1L3K2"/>
<dbReference type="STRING" id="1208918.CDEE_0213"/>
<dbReference type="KEGG" id="kct:CDEE_0213"/>
<evidence type="ECO:0000313" key="3">
    <source>
        <dbReference type="EMBL" id="AGF47308.1"/>
    </source>
</evidence>
<dbReference type="InterPro" id="IPR036380">
    <property type="entry name" value="Isochorismatase-like_sf"/>
</dbReference>
<comment type="similarity">
    <text evidence="1">Belongs to the isochorismatase family.</text>
</comment>
<dbReference type="PATRIC" id="fig|1208918.3.peg.4"/>
<dbReference type="SUPFAM" id="SSF52499">
    <property type="entry name" value="Isochorismatase-like hydrolases"/>
    <property type="match status" value="1"/>
</dbReference>
<dbReference type="RefSeq" id="WP_015238850.1">
    <property type="nucleotide sequence ID" value="NC_020283.1"/>
</dbReference>
<gene>
    <name evidence="3" type="ORF">CDEE_0213</name>
</gene>
<keyword evidence="2" id="KW-0378">Hydrolase</keyword>
<dbReference type="HOGENOM" id="CLU_067099_0_0_4"/>
<keyword evidence="4" id="KW-1185">Reference proteome</keyword>
<dbReference type="EMBL" id="CP003804">
    <property type="protein sequence ID" value="AGF47308.1"/>
    <property type="molecule type" value="Genomic_DNA"/>
</dbReference>
<dbReference type="Gene3D" id="3.40.50.850">
    <property type="entry name" value="Isochorismatase-like"/>
    <property type="match status" value="1"/>
</dbReference>
<name>M1L3K2_9PROT</name>
<evidence type="ECO:0000256" key="2">
    <source>
        <dbReference type="ARBA" id="ARBA00022801"/>
    </source>
</evidence>
<dbReference type="PANTHER" id="PTHR11080">
    <property type="entry name" value="PYRAZINAMIDASE/NICOTINAMIDASE"/>
    <property type="match status" value="1"/>
</dbReference>
<proteinExistence type="inferred from homology"/>
<sequence length="281" mass="32354">MKKIHLLIIDPQNDFCALPPTGGYGNTEKPALYVPGAHYDMERLSIFIDNNIQKISNIMITMDSHYRIDISLTSFWENSDGSEVQPFKVINSEDVRNELVIPKKHNLKQYSYKYLEHLEKHYLEELIAWPVHCQIGTWGHNIHHNINKAYTKWENSHLRNINIIMKGLNPLIEQYSAVSGISIPSTISNEEIDNNQVLSFVKDSDMLIIAGEASSHCIKKTLEHFFKYLTPREIKKIVILYDCMSPVSGFEKQTKEFLLEIKAQGATISKSIELTHELKNI</sequence>
<protein>
    <submittedName>
        <fullName evidence="3">Uncharacterized protein</fullName>
    </submittedName>
</protein>
<dbReference type="PANTHER" id="PTHR11080:SF2">
    <property type="entry name" value="LD05707P"/>
    <property type="match status" value="1"/>
</dbReference>
<organism evidence="3 4">
    <name type="scientific">Candidatus Kinetoplastidibacterium crithidiae TCC036E</name>
    <dbReference type="NCBI Taxonomy" id="1208918"/>
    <lineage>
        <taxon>Bacteria</taxon>
        <taxon>Pseudomonadati</taxon>
        <taxon>Pseudomonadota</taxon>
        <taxon>Betaproteobacteria</taxon>
        <taxon>Candidatus Kinetoplastidibacterium</taxon>
    </lineage>
</organism>
<dbReference type="Proteomes" id="UP000011686">
    <property type="component" value="Chromosome"/>
</dbReference>